<dbReference type="KEGG" id="sic:SiL_0412"/>
<dbReference type="Proteomes" id="UP000013006">
    <property type="component" value="Chromosome"/>
</dbReference>
<gene>
    <name evidence="1" type="ORF">SiL_0412</name>
</gene>
<name>M9UCJ2_SACIS</name>
<reference evidence="1 2" key="1">
    <citation type="journal article" date="2013" name="Open Biol.">
        <title>Genomics and genetics of Sulfolobus islandicus LAL14/1, a model hyperthermophilic archaeon.</title>
        <authorList>
            <person name="Jaubert C."/>
            <person name="Danioux C."/>
            <person name="Oberto J."/>
            <person name="Cortez D."/>
            <person name="Bize A."/>
            <person name="Krupovic M."/>
            <person name="She Q."/>
            <person name="Forterre P."/>
            <person name="Prangishvili D."/>
            <person name="Sezonov G."/>
        </authorList>
    </citation>
    <scope>NUCLEOTIDE SEQUENCE [LARGE SCALE GENOMIC DNA]</scope>
    <source>
        <strain evidence="1">LAL14/1</strain>
    </source>
</reference>
<proteinExistence type="predicted"/>
<accession>M9UCJ2</accession>
<evidence type="ECO:0000313" key="1">
    <source>
        <dbReference type="EMBL" id="AGJ61885.1"/>
    </source>
</evidence>
<sequence length="85" mass="10282">MWNIYAYLCFLIYKNDKSYSRIERRLVSICFVFTSNFIKSVMDLHDRIEEEGVDLDYIKKEIETLGWYGIKLPNKPIRREDRGPQ</sequence>
<dbReference type="HOGENOM" id="CLU_2505114_0_0_2"/>
<protein>
    <submittedName>
        <fullName evidence="1">Uncharacterized protein</fullName>
    </submittedName>
</protein>
<dbReference type="EMBL" id="CP003928">
    <property type="protein sequence ID" value="AGJ61885.1"/>
    <property type="molecule type" value="Genomic_DNA"/>
</dbReference>
<evidence type="ECO:0000313" key="2">
    <source>
        <dbReference type="Proteomes" id="UP000013006"/>
    </source>
</evidence>
<organism>
    <name type="scientific">Saccharolobus islandicus LAL14/1</name>
    <dbReference type="NCBI Taxonomy" id="1241935"/>
    <lineage>
        <taxon>Archaea</taxon>
        <taxon>Thermoproteota</taxon>
        <taxon>Thermoprotei</taxon>
        <taxon>Sulfolobales</taxon>
        <taxon>Sulfolobaceae</taxon>
        <taxon>Saccharolobus</taxon>
    </lineage>
</organism>
<dbReference type="AlphaFoldDB" id="M9UCJ2"/>